<dbReference type="InterPro" id="IPR006638">
    <property type="entry name" value="Elp3/MiaA/NifB-like_rSAM"/>
</dbReference>
<reference evidence="7 8" key="1">
    <citation type="submission" date="2019-12" db="EMBL/GenBank/DDBJ databases">
        <title>Comparative genomics gives insights into the taxonomy of the Azoarcus-Aromatoleum group and reveals separate origins of nif in the plant-associated Azoarcus and non-plant-associated Aromatoleum sub-groups.</title>
        <authorList>
            <person name="Lafos M."/>
            <person name="Maluk M."/>
            <person name="Batista M."/>
            <person name="Junghare M."/>
            <person name="Carmona M."/>
            <person name="Faoro H."/>
            <person name="Cruz L.M."/>
            <person name="Battistoni F."/>
            <person name="De Souza E."/>
            <person name="Pedrosa F."/>
            <person name="Chen W.-M."/>
            <person name="Poole P.S."/>
            <person name="Dixon R.A."/>
            <person name="James E.K."/>
        </authorList>
    </citation>
    <scope>NUCLEOTIDE SEQUENCE [LARGE SCALE GENOMIC DNA]</scope>
    <source>
        <strain evidence="7 8">PbN1</strain>
    </source>
</reference>
<keyword evidence="5" id="KW-0411">Iron-sulfur</keyword>
<dbReference type="Gene3D" id="3.20.20.70">
    <property type="entry name" value="Aldolase class I"/>
    <property type="match status" value="1"/>
</dbReference>
<dbReference type="PANTHER" id="PTHR43726:SF1">
    <property type="entry name" value="BIOTIN SYNTHASE"/>
    <property type="match status" value="1"/>
</dbReference>
<dbReference type="SUPFAM" id="SSF102114">
    <property type="entry name" value="Radical SAM enzymes"/>
    <property type="match status" value="1"/>
</dbReference>
<comment type="cofactor">
    <cofactor evidence="1">
        <name>[4Fe-4S] cluster</name>
        <dbReference type="ChEBI" id="CHEBI:49883"/>
    </cofactor>
</comment>
<keyword evidence="4" id="KW-0408">Iron</keyword>
<evidence type="ECO:0000256" key="5">
    <source>
        <dbReference type="ARBA" id="ARBA00023014"/>
    </source>
</evidence>
<comment type="caution">
    <text evidence="7">The sequence shown here is derived from an EMBL/GenBank/DDBJ whole genome shotgun (WGS) entry which is preliminary data.</text>
</comment>
<evidence type="ECO:0000259" key="6">
    <source>
        <dbReference type="PROSITE" id="PS51918"/>
    </source>
</evidence>
<organism evidence="7 8">
    <name type="scientific">Aromatoleum bremense</name>
    <dbReference type="NCBI Taxonomy" id="76115"/>
    <lineage>
        <taxon>Bacteria</taxon>
        <taxon>Pseudomonadati</taxon>
        <taxon>Pseudomonadota</taxon>
        <taxon>Betaproteobacteria</taxon>
        <taxon>Rhodocyclales</taxon>
        <taxon>Rhodocyclaceae</taxon>
        <taxon>Aromatoleum</taxon>
    </lineage>
</organism>
<gene>
    <name evidence="7" type="ORF">GPA24_15455</name>
</gene>
<evidence type="ECO:0000256" key="1">
    <source>
        <dbReference type="ARBA" id="ARBA00001966"/>
    </source>
</evidence>
<name>A0ABX1NZB0_9RHOO</name>
<keyword evidence="8" id="KW-1185">Reference proteome</keyword>
<dbReference type="RefSeq" id="WP_169203460.1">
    <property type="nucleotide sequence ID" value="NZ_CP059467.1"/>
</dbReference>
<keyword evidence="3" id="KW-0479">Metal-binding</keyword>
<accession>A0ABX1NZB0</accession>
<protein>
    <submittedName>
        <fullName evidence="7">Radical SAM protein</fullName>
    </submittedName>
</protein>
<keyword evidence="2" id="KW-0949">S-adenosyl-L-methionine</keyword>
<dbReference type="InterPro" id="IPR013785">
    <property type="entry name" value="Aldolase_TIM"/>
</dbReference>
<evidence type="ECO:0000313" key="8">
    <source>
        <dbReference type="Proteomes" id="UP000633943"/>
    </source>
</evidence>
<evidence type="ECO:0000256" key="4">
    <source>
        <dbReference type="ARBA" id="ARBA00023004"/>
    </source>
</evidence>
<dbReference type="PROSITE" id="PS51918">
    <property type="entry name" value="RADICAL_SAM"/>
    <property type="match status" value="1"/>
</dbReference>
<dbReference type="InterPro" id="IPR058240">
    <property type="entry name" value="rSAM_sf"/>
</dbReference>
<sequence>MNDLLDHLDTSAAARDLAPVEEGLPADCNTRDVLDLYRRSADPRVAPAIFRHAADLRDRHVGRSPWWSAGVSAIVPCELEPLCTYCTFFSRKAVATSDIVSAVRAIADLGIRHLHLSGGTRLPVKGEPISGYDRYLVDLVVAIRDAADVEIEVNVGPSLTRGGVRALKELGVAAVTSSLEVLNAELFAAFKPGDSLKGRIRLMELCEEEGMPIRSMMLVGLGETDADRIDHLLFLRRFSMLRHLRLSRYMPFPGTASGGVRCSPWPVARLTAIARLLYPTLDLGLAAGNDPDDMALWWLAGGGNQVIGATASMKDPRGKAGGEARAIPVGERVVVHDNMARVTRYLGELGLTPSFAPQSS</sequence>
<dbReference type="InterPro" id="IPR034422">
    <property type="entry name" value="HydE/PylB-like"/>
</dbReference>
<dbReference type="CDD" id="cd01335">
    <property type="entry name" value="Radical_SAM"/>
    <property type="match status" value="1"/>
</dbReference>
<evidence type="ECO:0000256" key="2">
    <source>
        <dbReference type="ARBA" id="ARBA00022691"/>
    </source>
</evidence>
<dbReference type="SFLD" id="SFLDS00029">
    <property type="entry name" value="Radical_SAM"/>
    <property type="match status" value="1"/>
</dbReference>
<dbReference type="SMART" id="SM00729">
    <property type="entry name" value="Elp3"/>
    <property type="match status" value="1"/>
</dbReference>
<dbReference type="SFLD" id="SFLDG01060">
    <property type="entry name" value="BATS_domain_containing"/>
    <property type="match status" value="1"/>
</dbReference>
<dbReference type="Proteomes" id="UP000633943">
    <property type="component" value="Unassembled WGS sequence"/>
</dbReference>
<evidence type="ECO:0000313" key="7">
    <source>
        <dbReference type="EMBL" id="NMG16906.1"/>
    </source>
</evidence>
<feature type="domain" description="Radical SAM core" evidence="6">
    <location>
        <begin position="63"/>
        <end position="289"/>
    </location>
</feature>
<dbReference type="InterPro" id="IPR007197">
    <property type="entry name" value="rSAM"/>
</dbReference>
<proteinExistence type="predicted"/>
<dbReference type="EMBL" id="WTVP01000051">
    <property type="protein sequence ID" value="NMG16906.1"/>
    <property type="molecule type" value="Genomic_DNA"/>
</dbReference>
<evidence type="ECO:0000256" key="3">
    <source>
        <dbReference type="ARBA" id="ARBA00022723"/>
    </source>
</evidence>
<dbReference type="Pfam" id="PF04055">
    <property type="entry name" value="Radical_SAM"/>
    <property type="match status" value="1"/>
</dbReference>
<dbReference type="PANTHER" id="PTHR43726">
    <property type="entry name" value="3-METHYLORNITHINE SYNTHASE"/>
    <property type="match status" value="1"/>
</dbReference>